<dbReference type="Pfam" id="PF00069">
    <property type="entry name" value="Pkinase"/>
    <property type="match status" value="1"/>
</dbReference>
<feature type="domain" description="Protein kinase" evidence="3">
    <location>
        <begin position="274"/>
        <end position="540"/>
    </location>
</feature>
<dbReference type="InterPro" id="IPR000719">
    <property type="entry name" value="Prot_kinase_dom"/>
</dbReference>
<dbReference type="VEuPathDB" id="MicrosporidiaDB:ECANGB1_231"/>
<keyword evidence="2" id="KW-0472">Membrane</keyword>
<dbReference type="EMBL" id="LWDP01000012">
    <property type="protein sequence ID" value="ORD94676.1"/>
    <property type="molecule type" value="Genomic_DNA"/>
</dbReference>
<dbReference type="GO" id="GO:0005737">
    <property type="term" value="C:cytoplasm"/>
    <property type="evidence" value="ECO:0007669"/>
    <property type="project" value="TreeGrafter"/>
</dbReference>
<organism evidence="4 5">
    <name type="scientific">Enterospora canceri</name>
    <dbReference type="NCBI Taxonomy" id="1081671"/>
    <lineage>
        <taxon>Eukaryota</taxon>
        <taxon>Fungi</taxon>
        <taxon>Fungi incertae sedis</taxon>
        <taxon>Microsporidia</taxon>
        <taxon>Enterocytozoonidae</taxon>
        <taxon>Enterospora</taxon>
    </lineage>
</organism>
<feature type="transmembrane region" description="Helical" evidence="2">
    <location>
        <begin position="15"/>
        <end position="36"/>
    </location>
</feature>
<dbReference type="InterPro" id="IPR053235">
    <property type="entry name" value="Ser_Thr_kinase"/>
</dbReference>
<keyword evidence="5" id="KW-1185">Reference proteome</keyword>
<name>A0A1Y1S914_9MICR</name>
<keyword evidence="2" id="KW-1133">Transmembrane helix</keyword>
<dbReference type="GO" id="GO:0005524">
    <property type="term" value="F:ATP binding"/>
    <property type="evidence" value="ECO:0007669"/>
    <property type="project" value="InterPro"/>
</dbReference>
<feature type="compositionally biased region" description="Low complexity" evidence="1">
    <location>
        <begin position="66"/>
        <end position="92"/>
    </location>
</feature>
<evidence type="ECO:0000313" key="4">
    <source>
        <dbReference type="EMBL" id="ORD94676.1"/>
    </source>
</evidence>
<comment type="caution">
    <text evidence="4">The sequence shown here is derived from an EMBL/GenBank/DDBJ whole genome shotgun (WGS) entry which is preliminary data.</text>
</comment>
<dbReference type="OrthoDB" id="2186239at2759"/>
<keyword evidence="2" id="KW-0812">Transmembrane</keyword>
<dbReference type="GO" id="GO:0004674">
    <property type="term" value="F:protein serine/threonine kinase activity"/>
    <property type="evidence" value="ECO:0007669"/>
    <property type="project" value="TreeGrafter"/>
</dbReference>
<accession>A0A1Y1S914</accession>
<dbReference type="AlphaFoldDB" id="A0A1Y1S914"/>
<dbReference type="SUPFAM" id="SSF56112">
    <property type="entry name" value="Protein kinase-like (PK-like)"/>
    <property type="match status" value="1"/>
</dbReference>
<evidence type="ECO:0000313" key="5">
    <source>
        <dbReference type="Proteomes" id="UP000192639"/>
    </source>
</evidence>
<dbReference type="InterPro" id="IPR011009">
    <property type="entry name" value="Kinase-like_dom_sf"/>
</dbReference>
<gene>
    <name evidence="4" type="primary">MKCC</name>
    <name evidence="4" type="ORF">ECANGB1_231</name>
</gene>
<evidence type="ECO:0000256" key="1">
    <source>
        <dbReference type="SAM" id="MobiDB-lite"/>
    </source>
</evidence>
<evidence type="ECO:0000256" key="2">
    <source>
        <dbReference type="SAM" id="Phobius"/>
    </source>
</evidence>
<dbReference type="SMART" id="SM00220">
    <property type="entry name" value="S_TKc"/>
    <property type="match status" value="1"/>
</dbReference>
<proteinExistence type="predicted"/>
<feature type="region of interest" description="Disordered" evidence="1">
    <location>
        <begin position="45"/>
        <end position="143"/>
    </location>
</feature>
<dbReference type="Gene3D" id="1.10.510.10">
    <property type="entry name" value="Transferase(Phosphotransferase) domain 1"/>
    <property type="match status" value="1"/>
</dbReference>
<sequence>MITRENTKRKLLKKVLIFELMLCILVAFVIIFLYIIKDDKKTTIKSTTREIQPKTSDHTPPKLTYRRTTTPELSTSESSTSRTTTTLKLPTPDFETPEEVHMETQENISPGVTPLSPIKQKTPPKSRSPIRQKTPPSHKPILTEEPYVSPKQVSTPPKLRKPIHHPIAKPSLQQTSMFLPNPTQKGLPATKPGPPTVGLSLPAANPNRPKLPAVKPSLRYNPLGTKPLGAIASLAKYTEAAKPPPANPNDLFIRDNFIKTAKTIESLFRQFKHGKIQEYMLKLGYERVYNTEKTKIYISDKYCLKINTPMELNGGTECDIMKDLDHPNVIKMHHHYSFEAGLRRKLIVVMLTEKLEKIDESKYSGDYYAIQRIAKDILNGLVYLQSRRIIHNDLKLANLMQKKVDGKYVTKIIDFDIAVVARTGTLVVRFAPIWLMPPELLMDKRVGMTSDIWHLGLHVICPLIWPEKRKSEKTTMYSNNVYDYFGNRLNNRSNYIKRAKFRYAKPEKPNPLIENFLDCCLEIDETKRWRPEMLLRHKFITEVE</sequence>
<dbReference type="PANTHER" id="PTHR24361">
    <property type="entry name" value="MITOGEN-ACTIVATED KINASE KINASE KINASE"/>
    <property type="match status" value="1"/>
</dbReference>
<evidence type="ECO:0000259" key="3">
    <source>
        <dbReference type="PROSITE" id="PS50011"/>
    </source>
</evidence>
<protein>
    <submittedName>
        <fullName evidence="4">MKCC</fullName>
    </submittedName>
</protein>
<dbReference type="PROSITE" id="PS50011">
    <property type="entry name" value="PROTEIN_KINASE_DOM"/>
    <property type="match status" value="1"/>
</dbReference>
<feature type="compositionally biased region" description="Basic and acidic residues" evidence="1">
    <location>
        <begin position="45"/>
        <end position="60"/>
    </location>
</feature>
<reference evidence="4 5" key="1">
    <citation type="journal article" date="2017" name="Environ. Microbiol.">
        <title>Decay of the glycolytic pathway and adaptation to intranuclear parasitism within Enterocytozoonidae microsporidia.</title>
        <authorList>
            <person name="Wiredu Boakye D."/>
            <person name="Jaroenlak P."/>
            <person name="Prachumwat A."/>
            <person name="Williams T.A."/>
            <person name="Bateman K.S."/>
            <person name="Itsathitphaisarn O."/>
            <person name="Sritunyalucksana K."/>
            <person name="Paszkiewicz K.H."/>
            <person name="Moore K.A."/>
            <person name="Stentiford G.D."/>
            <person name="Williams B.A."/>
        </authorList>
    </citation>
    <scope>NUCLEOTIDE SEQUENCE [LARGE SCALE GENOMIC DNA]</scope>
    <source>
        <strain evidence="4 5">GB1</strain>
    </source>
</reference>
<dbReference type="Proteomes" id="UP000192639">
    <property type="component" value="Unassembled WGS sequence"/>
</dbReference>